<accession>A0A143DI18</accession>
<keyword evidence="3" id="KW-1185">Reference proteome</keyword>
<evidence type="ECO:0000313" key="3">
    <source>
        <dbReference type="Proteomes" id="UP000076066"/>
    </source>
</evidence>
<dbReference type="GeneID" id="53317748"/>
<dbReference type="Proteomes" id="UP000076066">
    <property type="component" value="Plasmid unnamed 2"/>
</dbReference>
<organism evidence="2 3">
    <name type="scientific">Haematospirillum jordaniae</name>
    <dbReference type="NCBI Taxonomy" id="1549855"/>
    <lineage>
        <taxon>Bacteria</taxon>
        <taxon>Pseudomonadati</taxon>
        <taxon>Pseudomonadota</taxon>
        <taxon>Alphaproteobacteria</taxon>
        <taxon>Rhodospirillales</taxon>
        <taxon>Novispirillaceae</taxon>
        <taxon>Haematospirillum</taxon>
    </lineage>
</organism>
<evidence type="ECO:0008006" key="4">
    <source>
        <dbReference type="Google" id="ProtNLM"/>
    </source>
</evidence>
<gene>
    <name evidence="1" type="ORF">AY555_10275</name>
    <name evidence="2" type="ORF">AY555_11390</name>
</gene>
<dbReference type="RefSeq" id="WP_066137024.1">
    <property type="nucleotide sequence ID" value="NZ_CP014527.1"/>
</dbReference>
<keyword evidence="2" id="KW-0614">Plasmid</keyword>
<dbReference type="KEGG" id="hjo:AY555_10275"/>
<geneLocation type="plasmid" evidence="2 3">
    <name>unnamed 2</name>
</geneLocation>
<sequence>MTAKHRITINMTEAEYTALAALAERFQVSMAWLGRRALGEMVEKYKHAGQLTMPFDATPPKEKS</sequence>
<proteinExistence type="predicted"/>
<dbReference type="EMBL" id="CP014527">
    <property type="protein sequence ID" value="AMW35759.1"/>
    <property type="molecule type" value="Genomic_DNA"/>
</dbReference>
<protein>
    <recommendedName>
        <fullName evidence="4">CopG family transcriptional regulator</fullName>
    </recommendedName>
</protein>
<evidence type="ECO:0000313" key="2">
    <source>
        <dbReference type="EMBL" id="AMW35953.1"/>
    </source>
</evidence>
<reference evidence="2 3" key="1">
    <citation type="submission" date="2016-02" db="EMBL/GenBank/DDBJ databases">
        <title>Complete Genome of H5569, the type strain of the newly described species Haematospirillium jordaniae.</title>
        <authorList>
            <person name="Nicholson A.C."/>
            <person name="Humrighouse B.W."/>
            <person name="Loparov V."/>
            <person name="McQuiston J.R."/>
        </authorList>
    </citation>
    <scope>NUCLEOTIDE SEQUENCE [LARGE SCALE GENOMIC DNA]</scope>
    <source>
        <strain evidence="2 3">H5569</strain>
        <plasmid evidence="3">Plasmid unnamed 2</plasmid>
        <plasmid evidence="2">unnamed 2</plasmid>
    </source>
</reference>
<name>A0A143DI18_9PROT</name>
<dbReference type="EMBL" id="CP014527">
    <property type="protein sequence ID" value="AMW35953.1"/>
    <property type="molecule type" value="Genomic_DNA"/>
</dbReference>
<dbReference type="KEGG" id="hjo:AY555_11390"/>
<dbReference type="AlphaFoldDB" id="A0A143DI18"/>
<evidence type="ECO:0000313" key="1">
    <source>
        <dbReference type="EMBL" id="AMW35759.1"/>
    </source>
</evidence>